<dbReference type="STRING" id="537007.BLAHAN_04524"/>
<evidence type="ECO:0000313" key="1">
    <source>
        <dbReference type="EMBL" id="EEX22306.1"/>
    </source>
</evidence>
<dbReference type="Proteomes" id="UP000003755">
    <property type="component" value="Unassembled WGS sequence"/>
</dbReference>
<protein>
    <submittedName>
        <fullName evidence="1">Uncharacterized protein</fullName>
    </submittedName>
</protein>
<dbReference type="EMBL" id="ABYU02000011">
    <property type="protein sequence ID" value="EEX22306.1"/>
    <property type="molecule type" value="Genomic_DNA"/>
</dbReference>
<keyword evidence="2" id="KW-1185">Reference proteome</keyword>
<reference evidence="1" key="1">
    <citation type="submission" date="2009-09" db="EMBL/GenBank/DDBJ databases">
        <authorList>
            <person name="Weinstock G."/>
            <person name="Sodergren E."/>
            <person name="Clifton S."/>
            <person name="Fulton L."/>
            <person name="Fulton B."/>
            <person name="Courtney L."/>
            <person name="Fronick C."/>
            <person name="Harrison M."/>
            <person name="Strong C."/>
            <person name="Farmer C."/>
            <person name="Delahaunty K."/>
            <person name="Markovic C."/>
            <person name="Hall O."/>
            <person name="Minx P."/>
            <person name="Tomlinson C."/>
            <person name="Mitreva M."/>
            <person name="Nelson J."/>
            <person name="Hou S."/>
            <person name="Wollam A."/>
            <person name="Pepin K.H."/>
            <person name="Johnson M."/>
            <person name="Bhonagiri V."/>
            <person name="Nash W.E."/>
            <person name="Warren W."/>
            <person name="Chinwalla A."/>
            <person name="Mardis E.R."/>
            <person name="Wilson R.K."/>
        </authorList>
    </citation>
    <scope>NUCLEOTIDE SEQUENCE [LARGE SCALE GENOMIC DNA]</scope>
    <source>
        <strain evidence="1">DSM 20583</strain>
    </source>
</reference>
<accession>C9L574</accession>
<organism evidence="1 2">
    <name type="scientific">Blautia hansenii DSM 20583</name>
    <dbReference type="NCBI Taxonomy" id="537007"/>
    <lineage>
        <taxon>Bacteria</taxon>
        <taxon>Bacillati</taxon>
        <taxon>Bacillota</taxon>
        <taxon>Clostridia</taxon>
        <taxon>Lachnospirales</taxon>
        <taxon>Lachnospiraceae</taxon>
        <taxon>Blautia</taxon>
    </lineage>
</organism>
<dbReference type="AlphaFoldDB" id="C9L574"/>
<proteinExistence type="predicted"/>
<name>C9L574_BLAHA</name>
<dbReference type="HOGENOM" id="CLU_2932065_0_0_9"/>
<gene>
    <name evidence="1" type="ORF">BLAHAN_04524</name>
</gene>
<comment type="caution">
    <text evidence="1">The sequence shown here is derived from an EMBL/GenBank/DDBJ whole genome shotgun (WGS) entry which is preliminary data.</text>
</comment>
<sequence length="60" mass="6882">MTDINIIYLLQNNTHLITDGLMWSTTGKSECEKSRPSGQHLLIYKCCPFFISCGEWEKGE</sequence>
<evidence type="ECO:0000313" key="2">
    <source>
        <dbReference type="Proteomes" id="UP000003755"/>
    </source>
</evidence>